<dbReference type="SUPFAM" id="SSF52317">
    <property type="entry name" value="Class I glutamine amidotransferase-like"/>
    <property type="match status" value="1"/>
</dbReference>
<dbReference type="PANTHER" id="PTHR43130:SF3">
    <property type="entry name" value="HTH-TYPE TRANSCRIPTIONAL REGULATOR RV1931C"/>
    <property type="match status" value="1"/>
</dbReference>
<dbReference type="InterPro" id="IPR002818">
    <property type="entry name" value="DJ-1/PfpI"/>
</dbReference>
<evidence type="ECO:0000259" key="1">
    <source>
        <dbReference type="Pfam" id="PF01965"/>
    </source>
</evidence>
<keyword evidence="2" id="KW-0315">Glutamine amidotransferase</keyword>
<sequence length="234" mass="25051">MPPTFNVAVLLYPSADILDFSGPIEIYSTLPPPPTAPPFTITTFAQVNPLHAENSVLVYIPAKSFSKVSAELEQYDILVVPGAHPDVLTKLIQSEQGKEITNLIKRFVGLKPREETGKRVLQSVCTGSLLLAASGVLAGRTCTGHHMSYDAIKTIADRAAGGDSKVNVVQKRWVDAGMTEAGVRIVNAGGVSSGIDASLWVVEELLGKERAGWVAEVVEFERRGEGEAWVVGKA</sequence>
<dbReference type="InterPro" id="IPR029062">
    <property type="entry name" value="Class_I_gatase-like"/>
</dbReference>
<dbReference type="AlphaFoldDB" id="A0A6G1IR85"/>
<protein>
    <submittedName>
        <fullName evidence="2">Class I glutamine amidotransferase-like protein</fullName>
    </submittedName>
</protein>
<dbReference type="PANTHER" id="PTHR43130">
    <property type="entry name" value="ARAC-FAMILY TRANSCRIPTIONAL REGULATOR"/>
    <property type="match status" value="1"/>
</dbReference>
<gene>
    <name evidence="2" type="ORF">K458DRAFT_421421</name>
</gene>
<evidence type="ECO:0000313" key="2">
    <source>
        <dbReference type="EMBL" id="KAF2680483.1"/>
    </source>
</evidence>
<dbReference type="InterPro" id="IPR052158">
    <property type="entry name" value="INH-QAR"/>
</dbReference>
<dbReference type="Pfam" id="PF01965">
    <property type="entry name" value="DJ-1_PfpI"/>
    <property type="match status" value="1"/>
</dbReference>
<dbReference type="GO" id="GO:0016740">
    <property type="term" value="F:transferase activity"/>
    <property type="evidence" value="ECO:0007669"/>
    <property type="project" value="UniProtKB-KW"/>
</dbReference>
<reference evidence="2" key="1">
    <citation type="journal article" date="2020" name="Stud. Mycol.">
        <title>101 Dothideomycetes genomes: a test case for predicting lifestyles and emergence of pathogens.</title>
        <authorList>
            <person name="Haridas S."/>
            <person name="Albert R."/>
            <person name="Binder M."/>
            <person name="Bloem J."/>
            <person name="Labutti K."/>
            <person name="Salamov A."/>
            <person name="Andreopoulos B."/>
            <person name="Baker S."/>
            <person name="Barry K."/>
            <person name="Bills G."/>
            <person name="Bluhm B."/>
            <person name="Cannon C."/>
            <person name="Castanera R."/>
            <person name="Culley D."/>
            <person name="Daum C."/>
            <person name="Ezra D."/>
            <person name="Gonzalez J."/>
            <person name="Henrissat B."/>
            <person name="Kuo A."/>
            <person name="Liang C."/>
            <person name="Lipzen A."/>
            <person name="Lutzoni F."/>
            <person name="Magnuson J."/>
            <person name="Mondo S."/>
            <person name="Nolan M."/>
            <person name="Ohm R."/>
            <person name="Pangilinan J."/>
            <person name="Park H.-J."/>
            <person name="Ramirez L."/>
            <person name="Alfaro M."/>
            <person name="Sun H."/>
            <person name="Tritt A."/>
            <person name="Yoshinaga Y."/>
            <person name="Zwiers L.-H."/>
            <person name="Turgeon B."/>
            <person name="Goodwin S."/>
            <person name="Spatafora J."/>
            <person name="Crous P."/>
            <person name="Grigoriev I."/>
        </authorList>
    </citation>
    <scope>NUCLEOTIDE SEQUENCE</scope>
    <source>
        <strain evidence="2">CBS 122367</strain>
    </source>
</reference>
<proteinExistence type="predicted"/>
<accession>A0A6G1IR85</accession>
<organism evidence="2 3">
    <name type="scientific">Lentithecium fluviatile CBS 122367</name>
    <dbReference type="NCBI Taxonomy" id="1168545"/>
    <lineage>
        <taxon>Eukaryota</taxon>
        <taxon>Fungi</taxon>
        <taxon>Dikarya</taxon>
        <taxon>Ascomycota</taxon>
        <taxon>Pezizomycotina</taxon>
        <taxon>Dothideomycetes</taxon>
        <taxon>Pleosporomycetidae</taxon>
        <taxon>Pleosporales</taxon>
        <taxon>Massarineae</taxon>
        <taxon>Lentitheciaceae</taxon>
        <taxon>Lentithecium</taxon>
    </lineage>
</organism>
<dbReference type="OrthoDB" id="543156at2759"/>
<dbReference type="Proteomes" id="UP000799291">
    <property type="component" value="Unassembled WGS sequence"/>
</dbReference>
<name>A0A6G1IR85_9PLEO</name>
<keyword evidence="2" id="KW-0808">Transferase</keyword>
<evidence type="ECO:0000313" key="3">
    <source>
        <dbReference type="Proteomes" id="UP000799291"/>
    </source>
</evidence>
<dbReference type="EMBL" id="MU005596">
    <property type="protein sequence ID" value="KAF2680483.1"/>
    <property type="molecule type" value="Genomic_DNA"/>
</dbReference>
<dbReference type="Gene3D" id="3.40.50.880">
    <property type="match status" value="1"/>
</dbReference>
<feature type="domain" description="DJ-1/PfpI" evidence="1">
    <location>
        <begin position="62"/>
        <end position="152"/>
    </location>
</feature>
<keyword evidence="3" id="KW-1185">Reference proteome</keyword>